<keyword evidence="2" id="KW-1185">Reference proteome</keyword>
<gene>
    <name evidence="1" type="ORF">GCM10007857_43670</name>
</gene>
<proteinExistence type="predicted"/>
<sequence length="366" mass="41003">MMHLQNVKKFIEEALECSVLIRPREPGLTFAEIKEIGNRGGYRKGEIGDAFVTMGLHSMGRGSKFLGPEQQTRITWKVFLPETPEYRDLEAFDFVYTEFGELARNLGQAKAQMERDTLVSRAVSRGISETGIEAAITILIFAEYMAEKDGVLRFAMPVNKNGPLPSEQMKAQRVVMPRDTRSQLMPIVKDFISRRTDGRPRHAEPFDAFAARLSSLGYPGFHTWWVQIVSELKRSDVQSASVSVCVLAAALVEGALTFVVKHARSKQVGPFGSNNFERDPRTWRIDDLVSSAASGGRSSIMDQATRSRADSLIQTRQRIHAGRMLSDHPAGVPDLRPEEARDAKQTAELVVRSVLDWLDRFPLDPK</sequence>
<dbReference type="RefSeq" id="WP_284268621.1">
    <property type="nucleotide sequence ID" value="NZ_BSOW01000015.1"/>
</dbReference>
<evidence type="ECO:0000313" key="2">
    <source>
        <dbReference type="Proteomes" id="UP001156905"/>
    </source>
</evidence>
<comment type="caution">
    <text evidence="1">The sequence shown here is derived from an EMBL/GenBank/DDBJ whole genome shotgun (WGS) entry which is preliminary data.</text>
</comment>
<organism evidence="1 2">
    <name type="scientific">Bradyrhizobium iriomotense</name>
    <dbReference type="NCBI Taxonomy" id="441950"/>
    <lineage>
        <taxon>Bacteria</taxon>
        <taxon>Pseudomonadati</taxon>
        <taxon>Pseudomonadota</taxon>
        <taxon>Alphaproteobacteria</taxon>
        <taxon>Hyphomicrobiales</taxon>
        <taxon>Nitrobacteraceae</taxon>
        <taxon>Bradyrhizobium</taxon>
    </lineage>
</organism>
<reference evidence="2" key="1">
    <citation type="journal article" date="2019" name="Int. J. Syst. Evol. Microbiol.">
        <title>The Global Catalogue of Microorganisms (GCM) 10K type strain sequencing project: providing services to taxonomists for standard genome sequencing and annotation.</title>
        <authorList>
            <consortium name="The Broad Institute Genomics Platform"/>
            <consortium name="The Broad Institute Genome Sequencing Center for Infectious Disease"/>
            <person name="Wu L."/>
            <person name="Ma J."/>
        </authorList>
    </citation>
    <scope>NUCLEOTIDE SEQUENCE [LARGE SCALE GENOMIC DNA]</scope>
    <source>
        <strain evidence="2">NBRC 102520</strain>
    </source>
</reference>
<accession>A0ABQ6B1E9</accession>
<name>A0ABQ6B1E9_9BRAD</name>
<dbReference type="EMBL" id="BSOW01000015">
    <property type="protein sequence ID" value="GLR87656.1"/>
    <property type="molecule type" value="Genomic_DNA"/>
</dbReference>
<dbReference type="Proteomes" id="UP001156905">
    <property type="component" value="Unassembled WGS sequence"/>
</dbReference>
<protein>
    <submittedName>
        <fullName evidence="1">Uncharacterized protein</fullName>
    </submittedName>
</protein>
<evidence type="ECO:0000313" key="1">
    <source>
        <dbReference type="EMBL" id="GLR87656.1"/>
    </source>
</evidence>